<dbReference type="Proteomes" id="UP001138500">
    <property type="component" value="Unassembled WGS sequence"/>
</dbReference>
<evidence type="ECO:0000313" key="1">
    <source>
        <dbReference type="EMBL" id="KAH9827218.1"/>
    </source>
</evidence>
<sequence>MPLRGMASPIPATDLSQRSAFDLFKECLQRQHNLELKLSEERIENGRKEQEHLAQLGALQLSYYSLTTWQAQTQHQLQETLAEKEALHTALDQQHVRIDELQAHLSREKDLNRHHETLYDELLKSHSAIEEMTSQQSLQLDRQSKELEATYATAKELGDLASTVLLTDGENAGTFSLTDLMAHDKYQELEIVELREELDYLRSLDGGEYVPLLEPDSDWNTHASRSSERATTPIKVSLDTIPVQNDNKLEAVAFGSRHKDVASVEQVALALVEDDAREQSESSAYLGWHDYRTERPLREDDFYP</sequence>
<name>A0A9W7SRX4_9PEZI</name>
<gene>
    <name evidence="1" type="ORF">Tdes44962_MAKER03028</name>
</gene>
<protein>
    <submittedName>
        <fullName evidence="1">Uncharacterized protein</fullName>
    </submittedName>
</protein>
<organism evidence="1 2">
    <name type="scientific">Teratosphaeria destructans</name>
    <dbReference type="NCBI Taxonomy" id="418781"/>
    <lineage>
        <taxon>Eukaryota</taxon>
        <taxon>Fungi</taxon>
        <taxon>Dikarya</taxon>
        <taxon>Ascomycota</taxon>
        <taxon>Pezizomycotina</taxon>
        <taxon>Dothideomycetes</taxon>
        <taxon>Dothideomycetidae</taxon>
        <taxon>Mycosphaerellales</taxon>
        <taxon>Teratosphaeriaceae</taxon>
        <taxon>Teratosphaeria</taxon>
    </lineage>
</organism>
<keyword evidence="2" id="KW-1185">Reference proteome</keyword>
<reference evidence="1 2" key="1">
    <citation type="journal article" date="2018" name="IMA Fungus">
        <title>IMA Genome-F 10: Nine draft genome sequences of Claviceps purpurea s.lat., including C. arundinis, C. humidiphila, and C. cf. spartinae, pseudomolecules for the pitch canker pathogen Fusarium circinatum, draft genome of Davidsoniella eucalypti, Grosmannia galeiformis, Quambalaria eucalypti, and Teratosphaeria destructans.</title>
        <authorList>
            <person name="Wingfield B.D."/>
            <person name="Liu M."/>
            <person name="Nguyen H.D."/>
            <person name="Lane F.A."/>
            <person name="Morgan S.W."/>
            <person name="De Vos L."/>
            <person name="Wilken P.M."/>
            <person name="Duong T.A."/>
            <person name="Aylward J."/>
            <person name="Coetzee M.P."/>
            <person name="Dadej K."/>
            <person name="De Beer Z.W."/>
            <person name="Findlay W."/>
            <person name="Havenga M."/>
            <person name="Kolarik M."/>
            <person name="Menzies J.G."/>
            <person name="Naidoo K."/>
            <person name="Pochopski O."/>
            <person name="Shoukouhi P."/>
            <person name="Santana Q.C."/>
            <person name="Seifert K.A."/>
            <person name="Soal N."/>
            <person name="Steenkamp E.T."/>
            <person name="Tatham C.T."/>
            <person name="van der Nest M.A."/>
            <person name="Wingfield M.J."/>
        </authorList>
    </citation>
    <scope>NUCLEOTIDE SEQUENCE [LARGE SCALE GENOMIC DNA]</scope>
    <source>
        <strain evidence="1">CMW44962</strain>
    </source>
</reference>
<dbReference type="EMBL" id="RIBY02001901">
    <property type="protein sequence ID" value="KAH9827218.1"/>
    <property type="molecule type" value="Genomic_DNA"/>
</dbReference>
<proteinExistence type="predicted"/>
<evidence type="ECO:0000313" key="2">
    <source>
        <dbReference type="Proteomes" id="UP001138500"/>
    </source>
</evidence>
<reference evidence="1 2" key="2">
    <citation type="journal article" date="2021" name="Curr. Genet.">
        <title>Genetic response to nitrogen starvation in the aggressive Eucalyptus foliar pathogen Teratosphaeria destructans.</title>
        <authorList>
            <person name="Havenga M."/>
            <person name="Wingfield B.D."/>
            <person name="Wingfield M.J."/>
            <person name="Dreyer L.L."/>
            <person name="Roets F."/>
            <person name="Aylward J."/>
        </authorList>
    </citation>
    <scope>NUCLEOTIDE SEQUENCE [LARGE SCALE GENOMIC DNA]</scope>
    <source>
        <strain evidence="1">CMW44962</strain>
    </source>
</reference>
<accession>A0A9W7SRX4</accession>
<dbReference type="AlphaFoldDB" id="A0A9W7SRX4"/>
<comment type="caution">
    <text evidence="1">The sequence shown here is derived from an EMBL/GenBank/DDBJ whole genome shotgun (WGS) entry which is preliminary data.</text>
</comment>